<dbReference type="EMBL" id="PNYA01000001">
    <property type="protein sequence ID" value="PMS23677.1"/>
    <property type="molecule type" value="Genomic_DNA"/>
</dbReference>
<name>A0A2N7W2N2_9BURK</name>
<gene>
    <name evidence="1" type="ORF">C0Z18_00370</name>
</gene>
<comment type="caution">
    <text evidence="1">The sequence shown here is derived from an EMBL/GenBank/DDBJ whole genome shotgun (WGS) entry which is preliminary data.</text>
</comment>
<sequence>MTARTFQTLSHGEIAMSRFAKDLIELQRLCLGGSGALTQHLLREIACSLIAAGVADERGGC</sequence>
<proteinExistence type="predicted"/>
<keyword evidence="2" id="KW-1185">Reference proteome</keyword>
<evidence type="ECO:0000313" key="2">
    <source>
        <dbReference type="Proteomes" id="UP000235616"/>
    </source>
</evidence>
<reference evidence="1 2" key="1">
    <citation type="submission" date="2018-01" db="EMBL/GenBank/DDBJ databases">
        <title>Whole genome analyses suggest that Burkholderia sensu lato contains two further novel genera in the rhizoxinica-symbiotica group Mycetohabitans gen. nov., and Trinickia gen. nov.: implications for the evolution of diazotrophy and nodulation in the Burkholderiaceae.</title>
        <authorList>
            <person name="Estrada-de los Santos P."/>
            <person name="Palmer M."/>
            <person name="Chavez-Ramirez B."/>
            <person name="Beukes C."/>
            <person name="Steenkamp E.T."/>
            <person name="Hirsch A.M."/>
            <person name="Manyaka P."/>
            <person name="Maluk M."/>
            <person name="Lafos M."/>
            <person name="Crook M."/>
            <person name="Gross E."/>
            <person name="Simon M.F."/>
            <person name="Bueno dos Reis Junior F."/>
            <person name="Poole P.S."/>
            <person name="Venter S.N."/>
            <person name="James E.K."/>
        </authorList>
    </citation>
    <scope>NUCLEOTIDE SEQUENCE [LARGE SCALE GENOMIC DNA]</scope>
    <source>
        <strain evidence="1 2">GIMN1.004</strain>
    </source>
</reference>
<accession>A0A2N7W2N2</accession>
<dbReference type="Proteomes" id="UP000235616">
    <property type="component" value="Unassembled WGS sequence"/>
</dbReference>
<organism evidence="1 2">
    <name type="scientific">Trinickia dabaoshanensis</name>
    <dbReference type="NCBI Taxonomy" id="564714"/>
    <lineage>
        <taxon>Bacteria</taxon>
        <taxon>Pseudomonadati</taxon>
        <taxon>Pseudomonadota</taxon>
        <taxon>Betaproteobacteria</taxon>
        <taxon>Burkholderiales</taxon>
        <taxon>Burkholderiaceae</taxon>
        <taxon>Trinickia</taxon>
    </lineage>
</organism>
<protein>
    <submittedName>
        <fullName evidence="1">Uncharacterized protein</fullName>
    </submittedName>
</protein>
<evidence type="ECO:0000313" key="1">
    <source>
        <dbReference type="EMBL" id="PMS23677.1"/>
    </source>
</evidence>
<dbReference type="AlphaFoldDB" id="A0A2N7W2N2"/>